<evidence type="ECO:0000256" key="1">
    <source>
        <dbReference type="SAM" id="Phobius"/>
    </source>
</evidence>
<feature type="transmembrane region" description="Helical" evidence="1">
    <location>
        <begin position="34"/>
        <end position="51"/>
    </location>
</feature>
<gene>
    <name evidence="2" type="ORF">CYNAS_LOCUS18754</name>
</gene>
<dbReference type="EMBL" id="CATQJL010000316">
    <property type="protein sequence ID" value="CAJ0606771.1"/>
    <property type="molecule type" value="Genomic_DNA"/>
</dbReference>
<keyword evidence="1" id="KW-1133">Transmembrane helix</keyword>
<comment type="caution">
    <text evidence="2">The sequence shown here is derived from an EMBL/GenBank/DDBJ whole genome shotgun (WGS) entry which is preliminary data.</text>
</comment>
<keyword evidence="3" id="KW-1185">Reference proteome</keyword>
<reference evidence="2" key="1">
    <citation type="submission" date="2023-07" db="EMBL/GenBank/DDBJ databases">
        <authorList>
            <consortium name="CYATHOMIX"/>
        </authorList>
    </citation>
    <scope>NUCLEOTIDE SEQUENCE</scope>
    <source>
        <strain evidence="2">N/A</strain>
    </source>
</reference>
<proteinExistence type="predicted"/>
<dbReference type="Proteomes" id="UP001176961">
    <property type="component" value="Unassembled WGS sequence"/>
</dbReference>
<protein>
    <submittedName>
        <fullName evidence="2">Uncharacterized protein</fullName>
    </submittedName>
</protein>
<organism evidence="2 3">
    <name type="scientific">Cylicocyclus nassatus</name>
    <name type="common">Nematode worm</name>
    <dbReference type="NCBI Taxonomy" id="53992"/>
    <lineage>
        <taxon>Eukaryota</taxon>
        <taxon>Metazoa</taxon>
        <taxon>Ecdysozoa</taxon>
        <taxon>Nematoda</taxon>
        <taxon>Chromadorea</taxon>
        <taxon>Rhabditida</taxon>
        <taxon>Rhabditina</taxon>
        <taxon>Rhabditomorpha</taxon>
        <taxon>Strongyloidea</taxon>
        <taxon>Strongylidae</taxon>
        <taxon>Cylicocyclus</taxon>
    </lineage>
</organism>
<sequence>MPPSKPSQRHVPKDSLFIPMSQPNQRHVPAKGSLSVLVTLQLIVAVSLFVENSLNLTKNTEHFESEESKDVVFAAWLMFLLWLITILVAFAAIFTNSYNFLLPHLIFTSLLFVLCVLCSIILLLSDTRPWTMIFSTGISVLLGVTIVSETKCYFAMRKYLR</sequence>
<evidence type="ECO:0000313" key="2">
    <source>
        <dbReference type="EMBL" id="CAJ0606771.1"/>
    </source>
</evidence>
<feature type="transmembrane region" description="Helical" evidence="1">
    <location>
        <begin position="101"/>
        <end position="124"/>
    </location>
</feature>
<feature type="transmembrane region" description="Helical" evidence="1">
    <location>
        <begin position="130"/>
        <end position="148"/>
    </location>
</feature>
<keyword evidence="1" id="KW-0812">Transmembrane</keyword>
<feature type="transmembrane region" description="Helical" evidence="1">
    <location>
        <begin position="71"/>
        <end position="94"/>
    </location>
</feature>
<name>A0AA36MC68_CYLNA</name>
<accession>A0AA36MC68</accession>
<evidence type="ECO:0000313" key="3">
    <source>
        <dbReference type="Proteomes" id="UP001176961"/>
    </source>
</evidence>
<dbReference type="AlphaFoldDB" id="A0AA36MC68"/>
<keyword evidence="1" id="KW-0472">Membrane</keyword>